<keyword evidence="3" id="KW-0472">Membrane</keyword>
<evidence type="ECO:0000256" key="3">
    <source>
        <dbReference type="SAM" id="Phobius"/>
    </source>
</evidence>
<dbReference type="InterPro" id="IPR000620">
    <property type="entry name" value="EamA_dom"/>
</dbReference>
<dbReference type="PANTHER" id="PTHR22911:SF37">
    <property type="entry name" value="THREONINE_HOMOSERINE EXPORTER RHTA"/>
    <property type="match status" value="1"/>
</dbReference>
<evidence type="ECO:0000259" key="4">
    <source>
        <dbReference type="Pfam" id="PF00892"/>
    </source>
</evidence>
<dbReference type="EMBL" id="PJOS01000078">
    <property type="protein sequence ID" value="PKT69333.1"/>
    <property type="molecule type" value="Genomic_DNA"/>
</dbReference>
<protein>
    <submittedName>
        <fullName evidence="5">EamA family transporter</fullName>
    </submittedName>
</protein>
<feature type="transmembrane region" description="Helical" evidence="3">
    <location>
        <begin position="97"/>
        <end position="116"/>
    </location>
</feature>
<dbReference type="SUPFAM" id="SSF103481">
    <property type="entry name" value="Multidrug resistance efflux transporter EmrE"/>
    <property type="match status" value="2"/>
</dbReference>
<dbReference type="RefSeq" id="WP_103552797.1">
    <property type="nucleotide sequence ID" value="NZ_JBHJSK010000044.1"/>
</dbReference>
<dbReference type="GO" id="GO:0015565">
    <property type="term" value="F:threonine efflux transmembrane transporter activity"/>
    <property type="evidence" value="ECO:0007669"/>
    <property type="project" value="TreeGrafter"/>
</dbReference>
<feature type="transmembrane region" description="Helical" evidence="3">
    <location>
        <begin position="12"/>
        <end position="35"/>
    </location>
</feature>
<evidence type="ECO:0000313" key="6">
    <source>
        <dbReference type="Proteomes" id="UP000236178"/>
    </source>
</evidence>
<keyword evidence="3" id="KW-1133">Transmembrane helix</keyword>
<gene>
    <name evidence="5" type="ORF">CW362_30240</name>
</gene>
<dbReference type="GO" id="GO:0005886">
    <property type="term" value="C:plasma membrane"/>
    <property type="evidence" value="ECO:0007669"/>
    <property type="project" value="TreeGrafter"/>
</dbReference>
<evidence type="ECO:0000313" key="5">
    <source>
        <dbReference type="EMBL" id="PKT69333.1"/>
    </source>
</evidence>
<feature type="transmembrane region" description="Helical" evidence="3">
    <location>
        <begin position="123"/>
        <end position="140"/>
    </location>
</feature>
<dbReference type="InterPro" id="IPR037185">
    <property type="entry name" value="EmrE-like"/>
</dbReference>
<feature type="transmembrane region" description="Helical" evidence="3">
    <location>
        <begin position="207"/>
        <end position="225"/>
    </location>
</feature>
<reference evidence="5 6" key="1">
    <citation type="submission" date="2017-12" db="EMBL/GenBank/DDBJ databases">
        <title>Streptomyces populusis sp. nov., a novel endophytic actinobacterium isolated from stems of Populus adenopoda Maxim.</title>
        <authorList>
            <person name="Wang Z."/>
        </authorList>
    </citation>
    <scope>NUCLEOTIDE SEQUENCE [LARGE SCALE GENOMIC DNA]</scope>
    <source>
        <strain evidence="5 6">A249</strain>
    </source>
</reference>
<keyword evidence="6" id="KW-1185">Reference proteome</keyword>
<feature type="transmembrane region" description="Helical" evidence="3">
    <location>
        <begin position="177"/>
        <end position="195"/>
    </location>
</feature>
<evidence type="ECO:0000256" key="1">
    <source>
        <dbReference type="ARBA" id="ARBA00007362"/>
    </source>
</evidence>
<feature type="transmembrane region" description="Helical" evidence="3">
    <location>
        <begin position="263"/>
        <end position="280"/>
    </location>
</feature>
<feature type="transmembrane region" description="Helical" evidence="3">
    <location>
        <begin position="71"/>
        <end position="91"/>
    </location>
</feature>
<feature type="region of interest" description="Disordered" evidence="2">
    <location>
        <begin position="282"/>
        <end position="309"/>
    </location>
</feature>
<comment type="similarity">
    <text evidence="1">Belongs to the EamA transporter family.</text>
</comment>
<feature type="transmembrane region" description="Helical" evidence="3">
    <location>
        <begin position="146"/>
        <end position="165"/>
    </location>
</feature>
<proteinExistence type="inferred from homology"/>
<feature type="transmembrane region" description="Helical" evidence="3">
    <location>
        <begin position="237"/>
        <end position="257"/>
    </location>
</feature>
<comment type="caution">
    <text evidence="5">The sequence shown here is derived from an EMBL/GenBank/DDBJ whole genome shotgun (WGS) entry which is preliminary data.</text>
</comment>
<name>A0A2I0SHD0_9ACTN</name>
<dbReference type="Proteomes" id="UP000236178">
    <property type="component" value="Unassembled WGS sequence"/>
</dbReference>
<dbReference type="OrthoDB" id="9815120at2"/>
<accession>A0A2I0SHD0</accession>
<feature type="domain" description="EamA" evidence="4">
    <location>
        <begin position="147"/>
        <end position="278"/>
    </location>
</feature>
<sequence length="309" mass="32087">MRRTKFRSGTAGPAAIAVAAMTSVQLGAAVSTWMFEETGPLGTAFLRLAWAALMLLLWARPSLRGRSRSDLLVVGALGVMSAAMTICYFLAIDRIPLGVASALEFLGPLVVAIVGLRGRRVDLVWPALAAIGVTALTRPWEGDAELLGLFFGFLAGACLGGYVVFTQKVGDRFPGVEGLAISISVAALCAAPFGLPQASGHLLDWRILSGSAAAALLLPVLPYVLELVALRRLSTGAFGTLMSFEPGIAAMIGLLLLSQSGDAVQYAGIACVMAASLGAVRRGSRSPRQEEAPAPEETAERPAVGAEVP</sequence>
<evidence type="ECO:0000256" key="2">
    <source>
        <dbReference type="SAM" id="MobiDB-lite"/>
    </source>
</evidence>
<dbReference type="PANTHER" id="PTHR22911">
    <property type="entry name" value="ACYL-MALONYL CONDENSING ENZYME-RELATED"/>
    <property type="match status" value="1"/>
</dbReference>
<feature type="transmembrane region" description="Helical" evidence="3">
    <location>
        <begin position="41"/>
        <end position="59"/>
    </location>
</feature>
<dbReference type="AlphaFoldDB" id="A0A2I0SHD0"/>
<organism evidence="5 6">
    <name type="scientific">Streptomyces populi</name>
    <dbReference type="NCBI Taxonomy" id="2058924"/>
    <lineage>
        <taxon>Bacteria</taxon>
        <taxon>Bacillati</taxon>
        <taxon>Actinomycetota</taxon>
        <taxon>Actinomycetes</taxon>
        <taxon>Kitasatosporales</taxon>
        <taxon>Streptomycetaceae</taxon>
        <taxon>Streptomyces</taxon>
    </lineage>
</organism>
<keyword evidence="3" id="KW-0812">Transmembrane</keyword>
<dbReference type="Pfam" id="PF00892">
    <property type="entry name" value="EamA"/>
    <property type="match status" value="1"/>
</dbReference>